<evidence type="ECO:0000259" key="2">
    <source>
        <dbReference type="Pfam" id="PF13672"/>
    </source>
</evidence>
<feature type="domain" description="PPM-type phosphatase" evidence="2">
    <location>
        <begin position="12"/>
        <end position="227"/>
    </location>
</feature>
<dbReference type="InterPro" id="IPR036457">
    <property type="entry name" value="PPM-type-like_dom_sf"/>
</dbReference>
<evidence type="ECO:0000313" key="3">
    <source>
        <dbReference type="EMBL" id="AFI04631.1"/>
    </source>
</evidence>
<keyword evidence="4" id="KW-1185">Reference proteome</keyword>
<proteinExistence type="predicted"/>
<evidence type="ECO:0000256" key="1">
    <source>
        <dbReference type="SAM" id="Coils"/>
    </source>
</evidence>
<dbReference type="RefSeq" id="WP_014661498.1">
    <property type="nucleotide sequence ID" value="NC_017737.1"/>
</dbReference>
<dbReference type="eggNOG" id="COG0631">
    <property type="taxonomic scope" value="Bacteria"/>
</dbReference>
<dbReference type="SUPFAM" id="SSF81606">
    <property type="entry name" value="PP2C-like"/>
    <property type="match status" value="1"/>
</dbReference>
<feature type="coiled-coil region" evidence="1">
    <location>
        <begin position="78"/>
        <end position="105"/>
    </location>
</feature>
<keyword evidence="1" id="KW-0175">Coiled coil</keyword>
<dbReference type="KEGG" id="hce:HCW_06865"/>
<dbReference type="STRING" id="182217.HCW_06865"/>
<dbReference type="PATRIC" id="fig|182217.3.peg.1451"/>
<dbReference type="EMBL" id="CP003479">
    <property type="protein sequence ID" value="AFI04631.1"/>
    <property type="molecule type" value="Genomic_DNA"/>
</dbReference>
<dbReference type="Pfam" id="PF13672">
    <property type="entry name" value="PP2C_2"/>
    <property type="match status" value="1"/>
</dbReference>
<dbReference type="HOGENOM" id="CLU_066842_0_0_7"/>
<sequence>MKCDNFSVAIQGKGHIKTNTPCQDKVYFLTKNNVSAIALSDGAGSAKLSHFGAKCVTQNICAYLCEHFNELYGNENGLKIKQDLLDFLLEKLSFLQEELNCEKKDLSCTLLFVAICDNKYIIGHIGDGVISYVNKNKEFKAISCEEKESEANLTIFVTSKYALNDMRLFKGELNNILGFVLFSDGSQVSLYNRHKNIFAKSLDNIFKFYKTYGSYKKGRKKLRELLENYCLNTLRKNTTDDCSLNFLFVRQVQENTIELSLKKRLEIFKKCKKLEPTLKRMHKAIKNNSPFYYQKLLKEINETNATHLSKQQMLEINKPNKRLELISKRMQKVAKSNCPHCALKFLKEMANNSNE</sequence>
<dbReference type="Gene3D" id="3.60.40.10">
    <property type="entry name" value="PPM-type phosphatase domain"/>
    <property type="match status" value="1"/>
</dbReference>
<gene>
    <name evidence="3" type="ordered locus">HCW_06865</name>
</gene>
<dbReference type="InterPro" id="IPR001932">
    <property type="entry name" value="PPM-type_phosphatase-like_dom"/>
</dbReference>
<organism evidence="3 4">
    <name type="scientific">Helicobacter cetorum (strain ATCC BAA-429 / MIT 00-7128)</name>
    <dbReference type="NCBI Taxonomy" id="182217"/>
    <lineage>
        <taxon>Bacteria</taxon>
        <taxon>Pseudomonadati</taxon>
        <taxon>Campylobacterota</taxon>
        <taxon>Epsilonproteobacteria</taxon>
        <taxon>Campylobacterales</taxon>
        <taxon>Helicobacteraceae</taxon>
        <taxon>Helicobacter</taxon>
    </lineage>
</organism>
<protein>
    <recommendedName>
        <fullName evidence="2">PPM-type phosphatase domain-containing protein</fullName>
    </recommendedName>
</protein>
<reference evidence="4" key="1">
    <citation type="submission" date="2012-04" db="EMBL/GenBank/DDBJ databases">
        <title>Complete genome sequence of Helicobacter cetorum strain MIT 00-7128.</title>
        <authorList>
            <person name="Kersulyte D."/>
            <person name="Berg D.E."/>
        </authorList>
    </citation>
    <scope>NUCLEOTIDE SEQUENCE [LARGE SCALE GENOMIC DNA]</scope>
    <source>
        <strain evidence="4">MIT 00-7128</strain>
    </source>
</reference>
<dbReference type="Proteomes" id="UP000005010">
    <property type="component" value="Chromosome"/>
</dbReference>
<name>I0ENW2_HELC0</name>
<evidence type="ECO:0000313" key="4">
    <source>
        <dbReference type="Proteomes" id="UP000005010"/>
    </source>
</evidence>
<accession>I0ENW2</accession>
<dbReference type="AlphaFoldDB" id="I0ENW2"/>